<dbReference type="CDD" id="cd22362">
    <property type="entry name" value="TnsA_endonuclease-like"/>
    <property type="match status" value="1"/>
</dbReference>
<dbReference type="Proteomes" id="UP000186819">
    <property type="component" value="Unassembled WGS sequence"/>
</dbReference>
<dbReference type="Gene3D" id="3.40.1350.10">
    <property type="match status" value="1"/>
</dbReference>
<dbReference type="AlphaFoldDB" id="A0A1N6UR31"/>
<dbReference type="OrthoDB" id="5291587at2"/>
<keyword evidence="2" id="KW-1185">Reference proteome</keyword>
<dbReference type="InterPro" id="IPR011335">
    <property type="entry name" value="Restrct_endonuc-II-like"/>
</dbReference>
<organism evidence="1 2">
    <name type="scientific">Aromatoleum tolulyticum</name>
    <dbReference type="NCBI Taxonomy" id="34027"/>
    <lineage>
        <taxon>Bacteria</taxon>
        <taxon>Pseudomonadati</taxon>
        <taxon>Pseudomonadota</taxon>
        <taxon>Betaproteobacteria</taxon>
        <taxon>Rhodocyclales</taxon>
        <taxon>Rhodocyclaceae</taxon>
        <taxon>Aromatoleum</taxon>
    </lineage>
</organism>
<evidence type="ECO:0000313" key="2">
    <source>
        <dbReference type="Proteomes" id="UP000186819"/>
    </source>
</evidence>
<dbReference type="STRING" id="34027.SAMN05421829_10613"/>
<protein>
    <submittedName>
        <fullName evidence="1">TnsA endonuclease N terminal</fullName>
    </submittedName>
</protein>
<sequence>MPAVAEQTQEDVDNHIAAQFTSAPCTGSTTHSTAATDAEIAAHLPIKVEPKQRPAKGMSWKKLMERVQGGHGQGHGRNYRPWLTIRRKNPSPTSNQVVSWMPGLGRVAHYFSRGEYHTALMLLWLGVLDIREQFPLWPMPHPHPLTGVPGTQDGQLPWSRGLLKIAQDAGIDHGYEFGTRLPYVATLDLLVSVPGHHGPTLAGFSSKPIDDADDEVRWRTLERLELERRYCGELGIPYRVSYSALIPLLMAGQLEWLLDSANLDYAPHLARLADFFARGFCERPDLSITDAVQASAKHMELDSDTGWLLFRHCAWHQKIDIDLSHRILTSLPARLGGRQVCDALRTQLFGRTW</sequence>
<dbReference type="GO" id="GO:0004519">
    <property type="term" value="F:endonuclease activity"/>
    <property type="evidence" value="ECO:0007669"/>
    <property type="project" value="UniProtKB-KW"/>
</dbReference>
<proteinExistence type="predicted"/>
<gene>
    <name evidence="1" type="ORF">SAMN05421829_10613</name>
</gene>
<dbReference type="SUPFAM" id="SSF52980">
    <property type="entry name" value="Restriction endonuclease-like"/>
    <property type="match status" value="1"/>
</dbReference>
<reference evidence="2" key="1">
    <citation type="submission" date="2017-01" db="EMBL/GenBank/DDBJ databases">
        <authorList>
            <person name="Varghese N."/>
            <person name="Submissions S."/>
        </authorList>
    </citation>
    <scope>NUCLEOTIDE SEQUENCE [LARGE SCALE GENOMIC DNA]</scope>
    <source>
        <strain evidence="2">ATCC 51758</strain>
    </source>
</reference>
<evidence type="ECO:0000313" key="1">
    <source>
        <dbReference type="EMBL" id="SIQ68095.1"/>
    </source>
</evidence>
<dbReference type="InterPro" id="IPR011856">
    <property type="entry name" value="tRNA_endonuc-like_dom_sf"/>
</dbReference>
<keyword evidence="1" id="KW-0540">Nuclease</keyword>
<dbReference type="EMBL" id="FTMD01000006">
    <property type="protein sequence ID" value="SIQ68095.1"/>
    <property type="molecule type" value="Genomic_DNA"/>
</dbReference>
<keyword evidence="1" id="KW-0255">Endonuclease</keyword>
<keyword evidence="1" id="KW-0378">Hydrolase</keyword>
<accession>A0A1N6UR31</accession>
<name>A0A1N6UR31_9RHOO</name>
<dbReference type="GO" id="GO:0003676">
    <property type="term" value="F:nucleic acid binding"/>
    <property type="evidence" value="ECO:0007669"/>
    <property type="project" value="InterPro"/>
</dbReference>